<evidence type="ECO:0000313" key="2">
    <source>
        <dbReference type="Proteomes" id="UP000050761"/>
    </source>
</evidence>
<dbReference type="Proteomes" id="UP000050761">
    <property type="component" value="Unassembled WGS sequence"/>
</dbReference>
<gene>
    <name evidence="1" type="ORF">HPBE_LOCUS23749</name>
</gene>
<dbReference type="AlphaFoldDB" id="A0A183GM30"/>
<dbReference type="EMBL" id="UZAH01035427">
    <property type="protein sequence ID" value="VDP40681.1"/>
    <property type="molecule type" value="Genomic_DNA"/>
</dbReference>
<keyword evidence="2" id="KW-1185">Reference proteome</keyword>
<proteinExistence type="predicted"/>
<accession>A0A3P8DA57</accession>
<organism evidence="2 3">
    <name type="scientific">Heligmosomoides polygyrus</name>
    <name type="common">Parasitic roundworm</name>
    <dbReference type="NCBI Taxonomy" id="6339"/>
    <lineage>
        <taxon>Eukaryota</taxon>
        <taxon>Metazoa</taxon>
        <taxon>Ecdysozoa</taxon>
        <taxon>Nematoda</taxon>
        <taxon>Chromadorea</taxon>
        <taxon>Rhabditida</taxon>
        <taxon>Rhabditina</taxon>
        <taxon>Rhabditomorpha</taxon>
        <taxon>Strongyloidea</taxon>
        <taxon>Heligmosomidae</taxon>
        <taxon>Heligmosomoides</taxon>
    </lineage>
</organism>
<dbReference type="WBParaSite" id="HPBE_0002375001-mRNA-1">
    <property type="protein sequence ID" value="HPBE_0002375001-mRNA-1"/>
    <property type="gene ID" value="HPBE_0002375001"/>
</dbReference>
<dbReference type="OrthoDB" id="24555at2759"/>
<evidence type="ECO:0000313" key="1">
    <source>
        <dbReference type="EMBL" id="VDP40681.1"/>
    </source>
</evidence>
<evidence type="ECO:0000313" key="3">
    <source>
        <dbReference type="WBParaSite" id="HPBE_0002375001-mRNA-1"/>
    </source>
</evidence>
<accession>A0A183GM30</accession>
<protein>
    <submittedName>
        <fullName evidence="3">Protein asteroid homolog 1</fullName>
    </submittedName>
</protein>
<name>A0A183GM30_HELPZ</name>
<sequence length="206" mass="23462">MDKQFVVFVDAARTLESVMDNLRLLQHFINRSGFSSSRYLFVHIQELRLGRQLAALTPPQTCQNCRDILVFFLVSHRFAKRIFLQKEEVDDRFNRLYVGDKNPYLLADEDGRRWVICLKQEYRNMLAATQHLAGSLGLDYAGFPCSEQRYVLADAFLAGLADCLQGEPMSEAGNWLAALGKHLPEEVHSPGRCFAALQLLTPCYSD</sequence>
<reference evidence="3" key="2">
    <citation type="submission" date="2019-09" db="UniProtKB">
        <authorList>
            <consortium name="WormBaseParasite"/>
        </authorList>
    </citation>
    <scope>IDENTIFICATION</scope>
</reference>
<reference evidence="1 2" key="1">
    <citation type="submission" date="2018-11" db="EMBL/GenBank/DDBJ databases">
        <authorList>
            <consortium name="Pathogen Informatics"/>
        </authorList>
    </citation>
    <scope>NUCLEOTIDE SEQUENCE [LARGE SCALE GENOMIC DNA]</scope>
</reference>